<dbReference type="EMBL" id="CP046452">
    <property type="protein sequence ID" value="QGU02965.1"/>
    <property type="molecule type" value="Genomic_DNA"/>
</dbReference>
<feature type="region of interest" description="Disordered" evidence="1">
    <location>
        <begin position="1"/>
        <end position="33"/>
    </location>
</feature>
<protein>
    <submittedName>
        <fullName evidence="2">Uncharacterized protein</fullName>
    </submittedName>
</protein>
<keyword evidence="3" id="KW-1185">Reference proteome</keyword>
<accession>A0A6B8VVL6</accession>
<dbReference type="Proteomes" id="UP000427071">
    <property type="component" value="Chromosome"/>
</dbReference>
<dbReference type="RefSeq" id="WP_156193298.1">
    <property type="nucleotide sequence ID" value="NZ_CP046452.1"/>
</dbReference>
<reference evidence="3" key="1">
    <citation type="submission" date="2019-11" db="EMBL/GenBank/DDBJ databases">
        <title>Complete genome sequence of Corynebacterium kalinowskii 1959, a novel Corynebacterium species isolated from soil of a small paddock in Vilsendorf, Germany.</title>
        <authorList>
            <person name="Schaffert L."/>
            <person name="Ruwe M."/>
            <person name="Milse J."/>
            <person name="Hanuschka K."/>
            <person name="Ortseifen V."/>
            <person name="Droste J."/>
            <person name="Brandt D."/>
            <person name="Schlueter L."/>
            <person name="Kutter Y."/>
            <person name="Vinke S."/>
            <person name="Viehoefer P."/>
            <person name="Jacob L."/>
            <person name="Luebke N.-C."/>
            <person name="Schulte-Berndt E."/>
            <person name="Hain C."/>
            <person name="Linder M."/>
            <person name="Schmidt P."/>
            <person name="Wollenschlaeger L."/>
            <person name="Luttermann T."/>
            <person name="Thieme E."/>
            <person name="Hassa J."/>
            <person name="Haak M."/>
            <person name="Wittchen M."/>
            <person name="Mentz A."/>
            <person name="Persicke M."/>
            <person name="Busche T."/>
            <person name="Ruckert C."/>
        </authorList>
    </citation>
    <scope>NUCLEOTIDE SEQUENCE [LARGE SCALE GENOMIC DNA]</scope>
    <source>
        <strain evidence="3">1959</strain>
    </source>
</reference>
<name>A0A6B8VVL6_9CORY</name>
<evidence type="ECO:0000313" key="2">
    <source>
        <dbReference type="EMBL" id="QGU02965.1"/>
    </source>
</evidence>
<organism evidence="2 3">
    <name type="scientific">Corynebacterium kalinowskii</name>
    <dbReference type="NCBI Taxonomy" id="2675216"/>
    <lineage>
        <taxon>Bacteria</taxon>
        <taxon>Bacillati</taxon>
        <taxon>Actinomycetota</taxon>
        <taxon>Actinomycetes</taxon>
        <taxon>Mycobacteriales</taxon>
        <taxon>Corynebacteriaceae</taxon>
        <taxon>Corynebacterium</taxon>
    </lineage>
</organism>
<sequence length="145" mass="15811">MDPHHNSLIPPKVSLAHSPVNPESPAPFHRESGTGEILGFTDKGPEYTLLCAFGWIIYPEFDALPPPQNLTDCATHNAYLGRCQKSAYLKTSRILVAHEDEQVTELGTHTSHLGEVAGKLLWGFSATRVLSNAEVPGHFGQLSLI</sequence>
<dbReference type="AlphaFoldDB" id="A0A6B8VVL6"/>
<dbReference type="KEGG" id="ckw:CKALI_10570"/>
<gene>
    <name evidence="2" type="ORF">CKALI_10570</name>
</gene>
<proteinExistence type="predicted"/>
<evidence type="ECO:0000256" key="1">
    <source>
        <dbReference type="SAM" id="MobiDB-lite"/>
    </source>
</evidence>
<evidence type="ECO:0000313" key="3">
    <source>
        <dbReference type="Proteomes" id="UP000427071"/>
    </source>
</evidence>